<dbReference type="Gramene" id="OGLUM01G38290.1">
    <property type="protein sequence ID" value="OGLUM01G38290.1"/>
    <property type="gene ID" value="OGLUM01G38290"/>
</dbReference>
<evidence type="ECO:0000256" key="3">
    <source>
        <dbReference type="ARBA" id="ARBA00008982"/>
    </source>
</evidence>
<dbReference type="Gene3D" id="3.40.50.1260">
    <property type="entry name" value="Phosphoglycerate kinase, N-terminal domain"/>
    <property type="match status" value="2"/>
</dbReference>
<name>A0A0D9YG66_9ORYZ</name>
<evidence type="ECO:0000256" key="2">
    <source>
        <dbReference type="ARBA" id="ARBA00001946"/>
    </source>
</evidence>
<comment type="similarity">
    <text evidence="3 10">Belongs to the phosphoglycerate kinase family.</text>
</comment>
<evidence type="ECO:0000256" key="4">
    <source>
        <dbReference type="ARBA" id="ARBA00013061"/>
    </source>
</evidence>
<protein>
    <recommendedName>
        <fullName evidence="4 10">Phosphoglycerate kinase</fullName>
        <ecNumber evidence="4 10">2.7.2.3</ecNumber>
    </recommendedName>
</protein>
<comment type="catalytic activity">
    <reaction evidence="1 10">
        <text>(2R)-3-phosphoglycerate + ATP = (2R)-3-phospho-glyceroyl phosphate + ADP</text>
        <dbReference type="Rhea" id="RHEA:14801"/>
        <dbReference type="ChEBI" id="CHEBI:30616"/>
        <dbReference type="ChEBI" id="CHEBI:57604"/>
        <dbReference type="ChEBI" id="CHEBI:58272"/>
        <dbReference type="ChEBI" id="CHEBI:456216"/>
        <dbReference type="EC" id="2.7.2.3"/>
    </reaction>
</comment>
<keyword evidence="8" id="KW-0067">ATP-binding</keyword>
<dbReference type="GO" id="GO:0004618">
    <property type="term" value="F:phosphoglycerate kinase activity"/>
    <property type="evidence" value="ECO:0007669"/>
    <property type="project" value="UniProtKB-EC"/>
</dbReference>
<sequence length="543" mass="57130">MKKEKKFEKKVFYKGPKLSRNFNPIFQEMIRCSQSQILSLSPKKSSLSLLPALHDCTQLLPMASVAATTFPSMARPAARGIVAGAAASTVPLPRAGVASPCPTARSLGFAARGTDPRLAIHVSSRRRAASASAGSRLARAVATMAKKSVGDLAAADLEGKRVLLRADLNVPLDASQNITDDTRVRAAIPTIKHLIGNGAKVILCSHLGRPKGITPKFSLAPLVPRLSELLGIQVQKADDVIGPEVEKSVSVLPNGSVLLLENVRFYKEEEKNDPEFAKKLASLADLYVNDAFGTAHRAHASTEGVTNYLKPSVAGFLLQKELDYLVGAVSNPKRPFAAIVGGSKVSSKIGVIESLLEKCDILLLGGGMIFTFYKAQGFPVGASLVEDDKLELATSLLAKAKEKGVSLMLPTDVILADKFAPEANCQVVSASAIPDGWMGLDIGPDSVAAFSSALETTQTVIWNGPMGVFEFEKFAVGTEAIAKKLAELSGKGVTTIIGGKDSVAAVEKVGVANVMSHISTGDGASLELLEGKELPGVVALDEA</sequence>
<evidence type="ECO:0000256" key="7">
    <source>
        <dbReference type="ARBA" id="ARBA00022777"/>
    </source>
</evidence>
<dbReference type="GO" id="GO:0005829">
    <property type="term" value="C:cytosol"/>
    <property type="evidence" value="ECO:0007669"/>
    <property type="project" value="TreeGrafter"/>
</dbReference>
<dbReference type="Pfam" id="PF00162">
    <property type="entry name" value="PGK"/>
    <property type="match status" value="1"/>
</dbReference>
<dbReference type="FunFam" id="3.40.50.1260:FF:000035">
    <property type="entry name" value="Phosphoglycerate kinase"/>
    <property type="match status" value="1"/>
</dbReference>
<dbReference type="HOGENOM" id="CLU_025427_0_1_1"/>
<dbReference type="GO" id="GO:0043531">
    <property type="term" value="F:ADP binding"/>
    <property type="evidence" value="ECO:0007669"/>
    <property type="project" value="TreeGrafter"/>
</dbReference>
<dbReference type="GO" id="GO:0005524">
    <property type="term" value="F:ATP binding"/>
    <property type="evidence" value="ECO:0007669"/>
    <property type="project" value="UniProtKB-KW"/>
</dbReference>
<keyword evidence="9" id="KW-0460">Magnesium</keyword>
<dbReference type="InterPro" id="IPR015824">
    <property type="entry name" value="Phosphoglycerate_kinase_N"/>
</dbReference>
<reference evidence="12" key="2">
    <citation type="submission" date="2015-04" db="UniProtKB">
        <authorList>
            <consortium name="EnsemblPlants"/>
        </authorList>
    </citation>
    <scope>IDENTIFICATION</scope>
</reference>
<evidence type="ECO:0000313" key="12">
    <source>
        <dbReference type="EnsemblPlants" id="OGLUM01G38290.1"/>
    </source>
</evidence>
<dbReference type="CDD" id="cd00318">
    <property type="entry name" value="Phosphoglycerate_kinase"/>
    <property type="match status" value="1"/>
</dbReference>
<evidence type="ECO:0000256" key="5">
    <source>
        <dbReference type="ARBA" id="ARBA00022679"/>
    </source>
</evidence>
<comment type="cofactor">
    <cofactor evidence="2">
        <name>Mg(2+)</name>
        <dbReference type="ChEBI" id="CHEBI:18420"/>
    </cofactor>
</comment>
<dbReference type="GO" id="GO:0006096">
    <property type="term" value="P:glycolytic process"/>
    <property type="evidence" value="ECO:0007669"/>
    <property type="project" value="InterPro"/>
</dbReference>
<keyword evidence="7 10" id="KW-0418">Kinase</keyword>
<dbReference type="PRINTS" id="PR00477">
    <property type="entry name" value="PHGLYCKINASE"/>
</dbReference>
<dbReference type="Proteomes" id="UP000026961">
    <property type="component" value="Chromosome 1"/>
</dbReference>
<dbReference type="InterPro" id="IPR001576">
    <property type="entry name" value="Phosphoglycerate_kinase"/>
</dbReference>
<dbReference type="EnsemblPlants" id="OGLUM01G38290.1">
    <property type="protein sequence ID" value="OGLUM01G38290.1"/>
    <property type="gene ID" value="OGLUM01G38290"/>
</dbReference>
<dbReference type="InterPro" id="IPR036043">
    <property type="entry name" value="Phosphoglycerate_kinase_sf"/>
</dbReference>
<evidence type="ECO:0000256" key="6">
    <source>
        <dbReference type="ARBA" id="ARBA00022741"/>
    </source>
</evidence>
<dbReference type="PANTHER" id="PTHR11406:SF24">
    <property type="entry name" value="PHOSPHOGLYCERATE KINASE"/>
    <property type="match status" value="1"/>
</dbReference>
<reference evidence="12" key="1">
    <citation type="submission" date="2013-08" db="EMBL/GenBank/DDBJ databases">
        <title>Oryza genome evolution.</title>
        <authorList>
            <person name="Wing R.A."/>
            <person name="Panaud O."/>
            <person name="Oliveira A.C."/>
        </authorList>
    </citation>
    <scope>NUCLEOTIDE SEQUENCE</scope>
</reference>
<dbReference type="SUPFAM" id="SSF53748">
    <property type="entry name" value="Phosphoglycerate kinase"/>
    <property type="match status" value="1"/>
</dbReference>
<dbReference type="PANTHER" id="PTHR11406">
    <property type="entry name" value="PHOSPHOGLYCERATE KINASE"/>
    <property type="match status" value="1"/>
</dbReference>
<dbReference type="HAMAP" id="MF_00145">
    <property type="entry name" value="Phosphoglyc_kinase"/>
    <property type="match status" value="1"/>
</dbReference>
<keyword evidence="6" id="KW-0547">Nucleotide-binding</keyword>
<evidence type="ECO:0000256" key="11">
    <source>
        <dbReference type="RuleBase" id="RU000696"/>
    </source>
</evidence>
<evidence type="ECO:0000256" key="9">
    <source>
        <dbReference type="ARBA" id="ARBA00022842"/>
    </source>
</evidence>
<dbReference type="PROSITE" id="PS00111">
    <property type="entry name" value="PGLYCERATE_KINASE"/>
    <property type="match status" value="1"/>
</dbReference>
<evidence type="ECO:0000313" key="13">
    <source>
        <dbReference type="Proteomes" id="UP000026961"/>
    </source>
</evidence>
<dbReference type="EC" id="2.7.2.3" evidence="4 10"/>
<dbReference type="eggNOG" id="KOG1367">
    <property type="taxonomic scope" value="Eukaryota"/>
</dbReference>
<evidence type="ECO:0000256" key="10">
    <source>
        <dbReference type="RuleBase" id="RU000532"/>
    </source>
</evidence>
<dbReference type="AlphaFoldDB" id="A0A0D9YG66"/>
<dbReference type="GO" id="GO:0006094">
    <property type="term" value="P:gluconeogenesis"/>
    <property type="evidence" value="ECO:0007669"/>
    <property type="project" value="TreeGrafter"/>
</dbReference>
<keyword evidence="13" id="KW-1185">Reference proteome</keyword>
<dbReference type="STRING" id="40148.A0A0D9YG66"/>
<accession>A0A0D9YG66</accession>
<comment type="subunit">
    <text evidence="11">Monomer.</text>
</comment>
<keyword evidence="5 10" id="KW-0808">Transferase</keyword>
<dbReference type="InterPro" id="IPR015911">
    <property type="entry name" value="Phosphoglycerate_kinase_CS"/>
</dbReference>
<dbReference type="FunFam" id="3.40.50.1260:FF:000006">
    <property type="entry name" value="Phosphoglycerate kinase"/>
    <property type="match status" value="1"/>
</dbReference>
<organism evidence="12">
    <name type="scientific">Oryza glumipatula</name>
    <dbReference type="NCBI Taxonomy" id="40148"/>
    <lineage>
        <taxon>Eukaryota</taxon>
        <taxon>Viridiplantae</taxon>
        <taxon>Streptophyta</taxon>
        <taxon>Embryophyta</taxon>
        <taxon>Tracheophyta</taxon>
        <taxon>Spermatophyta</taxon>
        <taxon>Magnoliopsida</taxon>
        <taxon>Liliopsida</taxon>
        <taxon>Poales</taxon>
        <taxon>Poaceae</taxon>
        <taxon>BOP clade</taxon>
        <taxon>Oryzoideae</taxon>
        <taxon>Oryzeae</taxon>
        <taxon>Oryzinae</taxon>
        <taxon>Oryza</taxon>
    </lineage>
</organism>
<evidence type="ECO:0000256" key="8">
    <source>
        <dbReference type="ARBA" id="ARBA00022840"/>
    </source>
</evidence>
<reference evidence="12" key="3">
    <citation type="submission" date="2018-05" db="EMBL/GenBank/DDBJ databases">
        <title>OgluRS3 (Oryza glumaepatula Reference Sequence Version 3).</title>
        <authorList>
            <person name="Zhang J."/>
            <person name="Kudrna D."/>
            <person name="Lee S."/>
            <person name="Talag J."/>
            <person name="Welchert J."/>
            <person name="Wing R.A."/>
        </authorList>
    </citation>
    <scope>NUCLEOTIDE SEQUENCE [LARGE SCALE GENOMIC DNA]</scope>
</reference>
<proteinExistence type="inferred from homology"/>
<evidence type="ECO:0000256" key="1">
    <source>
        <dbReference type="ARBA" id="ARBA00000642"/>
    </source>
</evidence>